<keyword evidence="3" id="KW-1185">Reference proteome</keyword>
<gene>
    <name evidence="2" type="ORF">PGLA1383_LOCUS21455</name>
</gene>
<sequence length="121" mass="12791">VRLLFIREFSFPTDTLAAWDAIFADALVSNSEDASSSKSDAKALPSSAALPLADYLALAMIIGARPSKPEELMNFGDKPLDVRRLLAMAWELRNYASASPGSQPAAMAGVTPSSSSSSRGQ</sequence>
<dbReference type="AlphaFoldDB" id="A0A813EPZ5"/>
<reference evidence="2" key="1">
    <citation type="submission" date="2021-02" db="EMBL/GenBank/DDBJ databases">
        <authorList>
            <person name="Dougan E. K."/>
            <person name="Rhodes N."/>
            <person name="Thang M."/>
            <person name="Chan C."/>
        </authorList>
    </citation>
    <scope>NUCLEOTIDE SEQUENCE</scope>
</reference>
<dbReference type="Proteomes" id="UP000654075">
    <property type="component" value="Unassembled WGS sequence"/>
</dbReference>
<dbReference type="OrthoDB" id="470406at2759"/>
<comment type="caution">
    <text evidence="2">The sequence shown here is derived from an EMBL/GenBank/DDBJ whole genome shotgun (WGS) entry which is preliminary data.</text>
</comment>
<accession>A0A813EPZ5</accession>
<feature type="region of interest" description="Disordered" evidence="1">
    <location>
        <begin position="98"/>
        <end position="121"/>
    </location>
</feature>
<dbReference type="EMBL" id="CAJNNV010015141">
    <property type="protein sequence ID" value="CAE8603236.1"/>
    <property type="molecule type" value="Genomic_DNA"/>
</dbReference>
<feature type="non-terminal residue" evidence="2">
    <location>
        <position position="121"/>
    </location>
</feature>
<dbReference type="Gene3D" id="1.10.472.80">
    <property type="entry name" value="Ypt/Rab-GAP domain of gyp1p, domain 3"/>
    <property type="match status" value="1"/>
</dbReference>
<name>A0A813EPZ5_POLGL</name>
<evidence type="ECO:0000313" key="2">
    <source>
        <dbReference type="EMBL" id="CAE8603236.1"/>
    </source>
</evidence>
<feature type="non-terminal residue" evidence="2">
    <location>
        <position position="1"/>
    </location>
</feature>
<proteinExistence type="predicted"/>
<evidence type="ECO:0000313" key="3">
    <source>
        <dbReference type="Proteomes" id="UP000654075"/>
    </source>
</evidence>
<organism evidence="2 3">
    <name type="scientific">Polarella glacialis</name>
    <name type="common">Dinoflagellate</name>
    <dbReference type="NCBI Taxonomy" id="89957"/>
    <lineage>
        <taxon>Eukaryota</taxon>
        <taxon>Sar</taxon>
        <taxon>Alveolata</taxon>
        <taxon>Dinophyceae</taxon>
        <taxon>Suessiales</taxon>
        <taxon>Suessiaceae</taxon>
        <taxon>Polarella</taxon>
    </lineage>
</organism>
<evidence type="ECO:0000256" key="1">
    <source>
        <dbReference type="SAM" id="MobiDB-lite"/>
    </source>
</evidence>
<protein>
    <submittedName>
        <fullName evidence="2">Uncharacterized protein</fullName>
    </submittedName>
</protein>